<dbReference type="InterPro" id="IPR058533">
    <property type="entry name" value="Cation_efflux_TM"/>
</dbReference>
<evidence type="ECO:0000256" key="2">
    <source>
        <dbReference type="ARBA" id="ARBA00022692"/>
    </source>
</evidence>
<evidence type="ECO:0000259" key="8">
    <source>
        <dbReference type="Pfam" id="PF01545"/>
    </source>
</evidence>
<dbReference type="GO" id="GO:0005886">
    <property type="term" value="C:plasma membrane"/>
    <property type="evidence" value="ECO:0007669"/>
    <property type="project" value="TreeGrafter"/>
</dbReference>
<protein>
    <recommendedName>
        <fullName evidence="8">Cation efflux protein transmembrane domain-containing protein</fullName>
    </recommendedName>
</protein>
<evidence type="ECO:0000256" key="5">
    <source>
        <dbReference type="ARBA" id="ARBA00023136"/>
    </source>
</evidence>
<reference evidence="9" key="1">
    <citation type="submission" date="2021-01" db="EMBL/GenBank/DDBJ databases">
        <authorList>
            <person name="Corre E."/>
            <person name="Pelletier E."/>
            <person name="Niang G."/>
            <person name="Scheremetjew M."/>
            <person name="Finn R."/>
            <person name="Kale V."/>
            <person name="Holt S."/>
            <person name="Cochrane G."/>
            <person name="Meng A."/>
            <person name="Brown T."/>
            <person name="Cohen L."/>
        </authorList>
    </citation>
    <scope>NUCLEOTIDE SEQUENCE</scope>
    <source>
        <strain evidence="9">308</strain>
    </source>
</reference>
<sequence>MTSYEQQRHIPQPVLFKYEQCHVLPSFGDDDYNDKDEEYELRPLSITPKFRSSQQLPASLPPTRPRSSFPEDTTKDPGWRDHGTSSGEDDRPLFAAFVTFSAFSAAQIVVAFRSHSRSLLGDSAAMVVDSATYGLNLLAEHRKSSGFVSDRERQLWAIVPPAVSVIVLLGLTSVIVVGSVGALVVVNSNGEDGDEKSPDLFWMMGFSITNLVLDLVNVGCFCKTASAKRRRGGGNDDKQEGGAHSFFWICAEEMGGNLNLCSAYTHVMADTMRTFAVILACLAALMMPDAIDARTADAVAALVVSIIIIVSVVPLITKIIGYQREEIAAEIEEDRMGSLSSLEFVDDGIDGPSNMIEMQLN</sequence>
<organism evidence="9">
    <name type="scientific">Corethron hystrix</name>
    <dbReference type="NCBI Taxonomy" id="216773"/>
    <lineage>
        <taxon>Eukaryota</taxon>
        <taxon>Sar</taxon>
        <taxon>Stramenopiles</taxon>
        <taxon>Ochrophyta</taxon>
        <taxon>Bacillariophyta</taxon>
        <taxon>Coscinodiscophyceae</taxon>
        <taxon>Corethrophycidae</taxon>
        <taxon>Corethrales</taxon>
        <taxon>Corethraceae</taxon>
        <taxon>Corethron</taxon>
    </lineage>
</organism>
<evidence type="ECO:0000256" key="4">
    <source>
        <dbReference type="ARBA" id="ARBA00022989"/>
    </source>
</evidence>
<accession>A0A7S1BA16</accession>
<keyword evidence="3" id="KW-0406">Ion transport</keyword>
<dbReference type="Pfam" id="PF01545">
    <property type="entry name" value="Cation_efflux"/>
    <property type="match status" value="1"/>
</dbReference>
<keyword evidence="4 7" id="KW-1133">Transmembrane helix</keyword>
<evidence type="ECO:0000256" key="6">
    <source>
        <dbReference type="SAM" id="MobiDB-lite"/>
    </source>
</evidence>
<evidence type="ECO:0000256" key="7">
    <source>
        <dbReference type="SAM" id="Phobius"/>
    </source>
</evidence>
<gene>
    <name evidence="9" type="ORF">CHYS00102_LOCUS6856</name>
</gene>
<keyword evidence="3" id="KW-0862">Zinc</keyword>
<keyword evidence="5 7" id="KW-0472">Membrane</keyword>
<dbReference type="EMBL" id="HBFR01009458">
    <property type="protein sequence ID" value="CAD8879672.1"/>
    <property type="molecule type" value="Transcribed_RNA"/>
</dbReference>
<dbReference type="Gene3D" id="1.20.1510.10">
    <property type="entry name" value="Cation efflux protein transmembrane domain"/>
    <property type="match status" value="1"/>
</dbReference>
<keyword evidence="3" id="KW-0813">Transport</keyword>
<comment type="subcellular location">
    <subcellularLocation>
        <location evidence="1">Membrane</location>
        <topology evidence="1">Multi-pass membrane protein</topology>
    </subcellularLocation>
</comment>
<dbReference type="InterPro" id="IPR050681">
    <property type="entry name" value="CDF/SLC30A"/>
</dbReference>
<feature type="transmembrane region" description="Helical" evidence="7">
    <location>
        <begin position="297"/>
        <end position="316"/>
    </location>
</feature>
<feature type="region of interest" description="Disordered" evidence="6">
    <location>
        <begin position="43"/>
        <end position="87"/>
    </location>
</feature>
<evidence type="ECO:0000313" key="9">
    <source>
        <dbReference type="EMBL" id="CAD8879672.1"/>
    </source>
</evidence>
<evidence type="ECO:0000256" key="1">
    <source>
        <dbReference type="ARBA" id="ARBA00004141"/>
    </source>
</evidence>
<dbReference type="GO" id="GO:0005385">
    <property type="term" value="F:zinc ion transmembrane transporter activity"/>
    <property type="evidence" value="ECO:0007669"/>
    <property type="project" value="TreeGrafter"/>
</dbReference>
<keyword evidence="3" id="KW-0864">Zinc transport</keyword>
<keyword evidence="2 7" id="KW-0812">Transmembrane</keyword>
<proteinExistence type="predicted"/>
<name>A0A7S1BA16_9STRA</name>
<dbReference type="PANTHER" id="PTHR11562">
    <property type="entry name" value="CATION EFFLUX PROTEIN/ ZINC TRANSPORTER"/>
    <property type="match status" value="1"/>
</dbReference>
<feature type="transmembrane region" description="Helical" evidence="7">
    <location>
        <begin position="274"/>
        <end position="291"/>
    </location>
</feature>
<feature type="domain" description="Cation efflux protein transmembrane" evidence="8">
    <location>
        <begin position="93"/>
        <end position="317"/>
    </location>
</feature>
<dbReference type="AlphaFoldDB" id="A0A7S1BA16"/>
<dbReference type="InterPro" id="IPR027469">
    <property type="entry name" value="Cation_efflux_TMD_sf"/>
</dbReference>
<evidence type="ECO:0000256" key="3">
    <source>
        <dbReference type="ARBA" id="ARBA00022906"/>
    </source>
</evidence>
<feature type="transmembrane region" description="Helical" evidence="7">
    <location>
        <begin position="200"/>
        <end position="222"/>
    </location>
</feature>
<feature type="compositionally biased region" description="Basic and acidic residues" evidence="6">
    <location>
        <begin position="72"/>
        <end position="87"/>
    </location>
</feature>
<feature type="transmembrane region" description="Helical" evidence="7">
    <location>
        <begin position="155"/>
        <end position="180"/>
    </location>
</feature>
<dbReference type="PANTHER" id="PTHR11562:SF17">
    <property type="entry name" value="RE54080P-RELATED"/>
    <property type="match status" value="1"/>
</dbReference>
<dbReference type="SUPFAM" id="SSF161111">
    <property type="entry name" value="Cation efflux protein transmembrane domain-like"/>
    <property type="match status" value="1"/>
</dbReference>